<accession>A0AAE8SRV7</accession>
<reference evidence="4" key="1">
    <citation type="submission" date="2018-03" db="EMBL/GenBank/DDBJ databases">
        <authorList>
            <person name="Guldener U."/>
        </authorList>
    </citation>
    <scope>NUCLEOTIDE SEQUENCE</scope>
</reference>
<dbReference type="SUPFAM" id="SSF56436">
    <property type="entry name" value="C-type lectin-like"/>
    <property type="match status" value="1"/>
</dbReference>
<protein>
    <submittedName>
        <fullName evidence="4">Uncharacterized protein</fullName>
    </submittedName>
</protein>
<dbReference type="InterPro" id="IPR027417">
    <property type="entry name" value="P-loop_NTPase"/>
</dbReference>
<feature type="region of interest" description="Disordered" evidence="1">
    <location>
        <begin position="540"/>
        <end position="568"/>
    </location>
</feature>
<dbReference type="PANTHER" id="PTHR23150:SF19">
    <property type="entry name" value="FORMYLGLYCINE-GENERATING ENZYME"/>
    <property type="match status" value="1"/>
</dbReference>
<dbReference type="InterPro" id="IPR042095">
    <property type="entry name" value="SUMF_sf"/>
</dbReference>
<dbReference type="SUPFAM" id="SSF52540">
    <property type="entry name" value="P-loop containing nucleoside triphosphate hydrolases"/>
    <property type="match status" value="1"/>
</dbReference>
<keyword evidence="5" id="KW-1185">Reference proteome</keyword>
<gene>
    <name evidence="4" type="ORF">DNG_01705</name>
</gene>
<feature type="domain" description="Sulfatase-modifying factor enzyme-like" evidence="2">
    <location>
        <begin position="449"/>
        <end position="685"/>
    </location>
</feature>
<evidence type="ECO:0000259" key="3">
    <source>
        <dbReference type="Pfam" id="PF05729"/>
    </source>
</evidence>
<evidence type="ECO:0000313" key="5">
    <source>
        <dbReference type="Proteomes" id="UP001187682"/>
    </source>
</evidence>
<proteinExistence type="predicted"/>
<evidence type="ECO:0000313" key="4">
    <source>
        <dbReference type="EMBL" id="SPN98660.1"/>
    </source>
</evidence>
<sequence>MDNAQGSIAGTTPERLKAVAVAFGSEPLLTRPNGTTINLASGYIPLLARFTFEDKAAKGLRKRGAGQGPETPIFFSALELVRDNRLLMLTGPAGSGKTTFAKYLCFRLATHFCNSHLLICNELGDIREESWETANTSPFYFAIEDFESLKRLAEFSLPTLLDQFTHTLIVIDAIEKAGEIAQDLLNTVFSSIREFENVQLLVLTRTDACERWVLPPGMVRHELLPLLKTQRRQAVFEATGVEPRQVTIGLGPAAENPAVFILALQAGLSGDRSEEILDQWLSVVAPTERAAQLLAVEAFNRLSDERQHYSPHPLTRVAAPAALLSCDAVQNLLAARHLATLPWEIGVELFHRDPRASEPILRSVLARLGASGRSYPLIEGLLLGSGIEAQRGALLVADLVADSETFRVRVTRLLLDVISQATLSITERVKAGRILSRLGDPRDLTALAGVPAGTFVLGSDTHPNSQPLALVSLGPFRIGVFPVVNRDYLAFVQETGRHWPSPDGADEDRATAPATDVSWHDATEYCIWLTRRWRASGKIGPGEEARLPTEPEWERASRGDQNSEGPVYTWGTRWQADSSNSEETGLNTTCAVGLFPRGASPYGCHDMAGHVWEWCTTLWGDDMATPSFRYPWQGGDGREAKEAPPQVRRVLRGGCFSSGAAKVTCTYRGSLEPAGFWRGNGFRVVVAPVPVGG</sequence>
<dbReference type="InterPro" id="IPR005532">
    <property type="entry name" value="SUMF_dom"/>
</dbReference>
<dbReference type="Gene3D" id="3.90.1580.10">
    <property type="entry name" value="paralog of FGE (formylglycine-generating enzyme)"/>
    <property type="match status" value="1"/>
</dbReference>
<dbReference type="PANTHER" id="PTHR23150">
    <property type="entry name" value="SULFATASE MODIFYING FACTOR 1, 2"/>
    <property type="match status" value="1"/>
</dbReference>
<feature type="compositionally biased region" description="Basic and acidic residues" evidence="1">
    <location>
        <begin position="541"/>
        <end position="558"/>
    </location>
</feature>
<comment type="caution">
    <text evidence="4">The sequence shown here is derived from an EMBL/GenBank/DDBJ whole genome shotgun (WGS) entry which is preliminary data.</text>
</comment>
<dbReference type="InterPro" id="IPR051043">
    <property type="entry name" value="Sulfatase_Mod_Factor_Kinase"/>
</dbReference>
<organism evidence="4 5">
    <name type="scientific">Cephalotrichum gorgonifer</name>
    <dbReference type="NCBI Taxonomy" id="2041049"/>
    <lineage>
        <taxon>Eukaryota</taxon>
        <taxon>Fungi</taxon>
        <taxon>Dikarya</taxon>
        <taxon>Ascomycota</taxon>
        <taxon>Pezizomycotina</taxon>
        <taxon>Sordariomycetes</taxon>
        <taxon>Hypocreomycetidae</taxon>
        <taxon>Microascales</taxon>
        <taxon>Microascaceae</taxon>
        <taxon>Cephalotrichum</taxon>
    </lineage>
</organism>
<feature type="domain" description="NACHT" evidence="3">
    <location>
        <begin position="85"/>
        <end position="236"/>
    </location>
</feature>
<dbReference type="InterPro" id="IPR016187">
    <property type="entry name" value="CTDL_fold"/>
</dbReference>
<dbReference type="Pfam" id="PF05729">
    <property type="entry name" value="NACHT"/>
    <property type="match status" value="1"/>
</dbReference>
<dbReference type="Proteomes" id="UP001187682">
    <property type="component" value="Unassembled WGS sequence"/>
</dbReference>
<dbReference type="Pfam" id="PF03781">
    <property type="entry name" value="FGE-sulfatase"/>
    <property type="match status" value="1"/>
</dbReference>
<dbReference type="AlphaFoldDB" id="A0AAE8SRV7"/>
<dbReference type="GO" id="GO:0120147">
    <property type="term" value="F:formylglycine-generating oxidase activity"/>
    <property type="evidence" value="ECO:0007669"/>
    <property type="project" value="TreeGrafter"/>
</dbReference>
<dbReference type="EMBL" id="ONZQ02000002">
    <property type="protein sequence ID" value="SPN98660.1"/>
    <property type="molecule type" value="Genomic_DNA"/>
</dbReference>
<dbReference type="InterPro" id="IPR007111">
    <property type="entry name" value="NACHT_NTPase"/>
</dbReference>
<evidence type="ECO:0000259" key="2">
    <source>
        <dbReference type="Pfam" id="PF03781"/>
    </source>
</evidence>
<dbReference type="Gene3D" id="3.40.50.300">
    <property type="entry name" value="P-loop containing nucleotide triphosphate hydrolases"/>
    <property type="match status" value="1"/>
</dbReference>
<name>A0AAE8SRV7_9PEZI</name>
<evidence type="ECO:0000256" key="1">
    <source>
        <dbReference type="SAM" id="MobiDB-lite"/>
    </source>
</evidence>